<evidence type="ECO:0000256" key="4">
    <source>
        <dbReference type="PIRSR" id="PIRSR606118-50"/>
    </source>
</evidence>
<keyword evidence="1" id="KW-0229">DNA integration</keyword>
<evidence type="ECO:0000313" key="8">
    <source>
        <dbReference type="EMBL" id="QHT58622.1"/>
    </source>
</evidence>
<evidence type="ECO:0000256" key="1">
    <source>
        <dbReference type="ARBA" id="ARBA00022908"/>
    </source>
</evidence>
<dbReference type="Proteomes" id="UP000476064">
    <property type="component" value="Chromosome"/>
</dbReference>
<evidence type="ECO:0000256" key="2">
    <source>
        <dbReference type="ARBA" id="ARBA00023125"/>
    </source>
</evidence>
<evidence type="ECO:0000256" key="5">
    <source>
        <dbReference type="PROSITE-ProRule" id="PRU10137"/>
    </source>
</evidence>
<dbReference type="InterPro" id="IPR006119">
    <property type="entry name" value="Resolv_N"/>
</dbReference>
<organism evidence="8 9">
    <name type="scientific">Paenibacillus lycopersici</name>
    <dbReference type="NCBI Taxonomy" id="2704462"/>
    <lineage>
        <taxon>Bacteria</taxon>
        <taxon>Bacillati</taxon>
        <taxon>Bacillota</taxon>
        <taxon>Bacilli</taxon>
        <taxon>Bacillales</taxon>
        <taxon>Paenibacillaceae</taxon>
        <taxon>Paenibacillus</taxon>
    </lineage>
</organism>
<dbReference type="SMART" id="SM00857">
    <property type="entry name" value="Resolvase"/>
    <property type="match status" value="1"/>
</dbReference>
<dbReference type="Pfam" id="PF13408">
    <property type="entry name" value="Zn_ribbon_recom"/>
    <property type="match status" value="1"/>
</dbReference>
<dbReference type="Pfam" id="PF00239">
    <property type="entry name" value="Resolvase"/>
    <property type="match status" value="1"/>
</dbReference>
<dbReference type="SUPFAM" id="SSF53041">
    <property type="entry name" value="Resolvase-like"/>
    <property type="match status" value="1"/>
</dbReference>
<dbReference type="PROSITE" id="PS51737">
    <property type="entry name" value="RECOMBINASE_DNA_BIND"/>
    <property type="match status" value="1"/>
</dbReference>
<dbReference type="KEGG" id="plyc:GXP70_00580"/>
<feature type="active site" description="O-(5'-phospho-DNA)-serine intermediate" evidence="4 5">
    <location>
        <position position="13"/>
    </location>
</feature>
<dbReference type="PROSITE" id="PS00397">
    <property type="entry name" value="RECOMBINASES_1"/>
    <property type="match status" value="1"/>
</dbReference>
<feature type="domain" description="Resolvase/invertase-type recombinase catalytic" evidence="6">
    <location>
        <begin position="5"/>
        <end position="153"/>
    </location>
</feature>
<dbReference type="Pfam" id="PF07508">
    <property type="entry name" value="Recombinase"/>
    <property type="match status" value="1"/>
</dbReference>
<protein>
    <submittedName>
        <fullName evidence="8">Recombinase family protein</fullName>
    </submittedName>
</protein>
<evidence type="ECO:0000259" key="7">
    <source>
        <dbReference type="PROSITE" id="PS51737"/>
    </source>
</evidence>
<feature type="domain" description="Recombinase" evidence="7">
    <location>
        <begin position="160"/>
        <end position="279"/>
    </location>
</feature>
<gene>
    <name evidence="8" type="ORF">GXP70_00580</name>
</gene>
<dbReference type="GO" id="GO:0003677">
    <property type="term" value="F:DNA binding"/>
    <property type="evidence" value="ECO:0007669"/>
    <property type="project" value="UniProtKB-KW"/>
</dbReference>
<keyword evidence="3" id="KW-0233">DNA recombination</keyword>
<dbReference type="EMBL" id="CP048209">
    <property type="protein sequence ID" value="QHT58622.1"/>
    <property type="molecule type" value="Genomic_DNA"/>
</dbReference>
<dbReference type="AlphaFoldDB" id="A0A6C0FR98"/>
<sequence length="347" mass="39525">MKDIKVAIYVRVSTEEQAEEGYSIDAQLENLRGFCKAKGYSIIKEYRDEGISGKSIQGRKGIQSLLEDARLGIFSNVIVWKTSRMSRVQIDLLQIVSTLQKQGIGFISMTEQFDTSSPSGKAMFQMLGTFAEFERNQLAENVKLGMRQKARQGEWCGGTILGYDIEEGKLIPNEKEAFIVQKIFELYCQCKGLKSIANQMNHEGYTGKNGNPFSVNSIRTILHNPTYIGKIRWNKQNNWNEKRRKGTQEPLIVDGKHQSIISLETWDTAQDLINKKTFTPSRLYTGKFPLAGFLRCPKCGAGMVGTNHTRQIKSGIVHYRNYVCGNFHYKIPVEAKKSPWNRKECLW</sequence>
<name>A0A6C0FR98_9BACL</name>
<dbReference type="InterPro" id="IPR011109">
    <property type="entry name" value="DNA_bind_recombinase_dom"/>
</dbReference>
<evidence type="ECO:0000259" key="6">
    <source>
        <dbReference type="PROSITE" id="PS51736"/>
    </source>
</evidence>
<dbReference type="PANTHER" id="PTHR30461:SF23">
    <property type="entry name" value="DNA RECOMBINASE-RELATED"/>
    <property type="match status" value="1"/>
</dbReference>
<dbReference type="PANTHER" id="PTHR30461">
    <property type="entry name" value="DNA-INVERTASE FROM LAMBDOID PROPHAGE"/>
    <property type="match status" value="1"/>
</dbReference>
<dbReference type="GO" id="GO:0000150">
    <property type="term" value="F:DNA strand exchange activity"/>
    <property type="evidence" value="ECO:0007669"/>
    <property type="project" value="InterPro"/>
</dbReference>
<dbReference type="InterPro" id="IPR006118">
    <property type="entry name" value="Recombinase_CS"/>
</dbReference>
<keyword evidence="2" id="KW-0238">DNA-binding</keyword>
<accession>A0A6C0FR98</accession>
<keyword evidence="9" id="KW-1185">Reference proteome</keyword>
<dbReference type="InterPro" id="IPR038109">
    <property type="entry name" value="DNA_bind_recomb_sf"/>
</dbReference>
<reference evidence="8 9" key="1">
    <citation type="submission" date="2020-01" db="EMBL/GenBank/DDBJ databases">
        <title>Paenibacillus sp. nov., isolated from tomato rhizosphere.</title>
        <authorList>
            <person name="Weon H.-Y."/>
            <person name="Lee S.A."/>
        </authorList>
    </citation>
    <scope>NUCLEOTIDE SEQUENCE [LARGE SCALE GENOMIC DNA]</scope>
    <source>
        <strain evidence="8 9">12200R-189</strain>
    </source>
</reference>
<dbReference type="Gene3D" id="3.40.50.1390">
    <property type="entry name" value="Resolvase, N-terminal catalytic domain"/>
    <property type="match status" value="1"/>
</dbReference>
<evidence type="ECO:0000313" key="9">
    <source>
        <dbReference type="Proteomes" id="UP000476064"/>
    </source>
</evidence>
<dbReference type="InterPro" id="IPR025827">
    <property type="entry name" value="Zn_ribbon_recom_dom"/>
</dbReference>
<evidence type="ECO:0000256" key="3">
    <source>
        <dbReference type="ARBA" id="ARBA00023172"/>
    </source>
</evidence>
<dbReference type="CDD" id="cd00338">
    <property type="entry name" value="Ser_Recombinase"/>
    <property type="match status" value="1"/>
</dbReference>
<dbReference type="InterPro" id="IPR036162">
    <property type="entry name" value="Resolvase-like_N_sf"/>
</dbReference>
<dbReference type="Gene3D" id="3.90.1750.20">
    <property type="entry name" value="Putative Large Serine Recombinase, Chain B, Domain 2"/>
    <property type="match status" value="1"/>
</dbReference>
<dbReference type="PROSITE" id="PS51736">
    <property type="entry name" value="RECOMBINASES_3"/>
    <property type="match status" value="1"/>
</dbReference>
<proteinExistence type="predicted"/>
<dbReference type="InterPro" id="IPR050639">
    <property type="entry name" value="SSR_resolvase"/>
</dbReference>
<dbReference type="RefSeq" id="WP_162354697.1">
    <property type="nucleotide sequence ID" value="NZ_CP048209.1"/>
</dbReference>
<dbReference type="GO" id="GO:0015074">
    <property type="term" value="P:DNA integration"/>
    <property type="evidence" value="ECO:0007669"/>
    <property type="project" value="UniProtKB-KW"/>
</dbReference>